<organism evidence="1 2">
    <name type="scientific">Homarus americanus</name>
    <name type="common">American lobster</name>
    <dbReference type="NCBI Taxonomy" id="6706"/>
    <lineage>
        <taxon>Eukaryota</taxon>
        <taxon>Metazoa</taxon>
        <taxon>Ecdysozoa</taxon>
        <taxon>Arthropoda</taxon>
        <taxon>Crustacea</taxon>
        <taxon>Multicrustacea</taxon>
        <taxon>Malacostraca</taxon>
        <taxon>Eumalacostraca</taxon>
        <taxon>Eucarida</taxon>
        <taxon>Decapoda</taxon>
        <taxon>Pleocyemata</taxon>
        <taxon>Astacidea</taxon>
        <taxon>Nephropoidea</taxon>
        <taxon>Nephropidae</taxon>
        <taxon>Homarus</taxon>
    </lineage>
</organism>
<protein>
    <submittedName>
        <fullName evidence="1">Uncharacterized protein</fullName>
    </submittedName>
</protein>
<evidence type="ECO:0000313" key="2">
    <source>
        <dbReference type="Proteomes" id="UP000747542"/>
    </source>
</evidence>
<name>A0A8J5JZ28_HOMAM</name>
<accession>A0A8J5JZ28</accession>
<sequence length="19" mass="2248">MHSKKALSCRPKQQVQHLK</sequence>
<keyword evidence="2" id="KW-1185">Reference proteome</keyword>
<reference evidence="1" key="1">
    <citation type="journal article" date="2021" name="Sci. Adv.">
        <title>The American lobster genome reveals insights on longevity, neural, and immune adaptations.</title>
        <authorList>
            <person name="Polinski J.M."/>
            <person name="Zimin A.V."/>
            <person name="Clark K.F."/>
            <person name="Kohn A.B."/>
            <person name="Sadowski N."/>
            <person name="Timp W."/>
            <person name="Ptitsyn A."/>
            <person name="Khanna P."/>
            <person name="Romanova D.Y."/>
            <person name="Williams P."/>
            <person name="Greenwood S.J."/>
            <person name="Moroz L.L."/>
            <person name="Walt D.R."/>
            <person name="Bodnar A.G."/>
        </authorList>
    </citation>
    <scope>NUCLEOTIDE SEQUENCE</scope>
    <source>
        <strain evidence="1">GMGI-L3</strain>
    </source>
</reference>
<dbReference type="EMBL" id="JAHLQT010021845">
    <property type="protein sequence ID" value="KAG7167115.1"/>
    <property type="molecule type" value="Genomic_DNA"/>
</dbReference>
<comment type="caution">
    <text evidence="1">The sequence shown here is derived from an EMBL/GenBank/DDBJ whole genome shotgun (WGS) entry which is preliminary data.</text>
</comment>
<evidence type="ECO:0000313" key="1">
    <source>
        <dbReference type="EMBL" id="KAG7167115.1"/>
    </source>
</evidence>
<proteinExistence type="predicted"/>
<dbReference type="Proteomes" id="UP000747542">
    <property type="component" value="Unassembled WGS sequence"/>
</dbReference>
<gene>
    <name evidence="1" type="ORF">Hamer_G005452</name>
</gene>
<dbReference type="AlphaFoldDB" id="A0A8J5JZ28"/>